<feature type="compositionally biased region" description="Low complexity" evidence="1">
    <location>
        <begin position="276"/>
        <end position="293"/>
    </location>
</feature>
<dbReference type="AlphaFoldDB" id="A0A0K1ET20"/>
<protein>
    <recommendedName>
        <fullName evidence="4">AgmX/PglI C-terminal domain-containing protein</fullName>
    </recommendedName>
</protein>
<dbReference type="NCBIfam" id="NF033768">
    <property type="entry name" value="myxo_SS_tail"/>
    <property type="match status" value="1"/>
</dbReference>
<dbReference type="EMBL" id="CP012159">
    <property type="protein sequence ID" value="AKT43773.1"/>
    <property type="molecule type" value="Genomic_DNA"/>
</dbReference>
<evidence type="ECO:0000313" key="2">
    <source>
        <dbReference type="EMBL" id="AKT43773.1"/>
    </source>
</evidence>
<accession>A0A0K1ET20</accession>
<dbReference type="OrthoDB" id="5518422at2"/>
<proteinExistence type="predicted"/>
<gene>
    <name evidence="2" type="ORF">CMC5_080090</name>
</gene>
<feature type="compositionally biased region" description="Low complexity" evidence="1">
    <location>
        <begin position="44"/>
        <end position="56"/>
    </location>
</feature>
<dbReference type="Proteomes" id="UP000067626">
    <property type="component" value="Chromosome"/>
</dbReference>
<keyword evidence="3" id="KW-1185">Reference proteome</keyword>
<sequence length="293" mass="29398">MRYRAAALGLFPFAWTMSGCRPEAPAASPAEVAVIDLSAAPAASTPASSASSTEAAQDAPSDEAGTSDGKAIKEYGVIGLLQATSESPFETPTNIFGPADEGNAGGFGLGGLGLRGVGQGGGGTGEGIGLGTIGTIGRGNGTGAGYGRGAGATTGGPEVRTVAPTVKGSLPPEVIQRIIRQHRARFRHCYEVSLQKDPTLQGGASFTFVIGKEGKVTSAREATSDLGNKDVSTCVVQVIQSLVFPAPEKGGVVTVTYPLRFSSAAPAPSEKDAPPSKDAPAAPPTTTSTPTKK</sequence>
<name>A0A0K1ET20_CHOCO</name>
<dbReference type="InterPro" id="IPR049806">
    <property type="entry name" value="MasK-like_C"/>
</dbReference>
<dbReference type="STRING" id="52.CMC5_080090"/>
<dbReference type="PROSITE" id="PS51257">
    <property type="entry name" value="PROKAR_LIPOPROTEIN"/>
    <property type="match status" value="1"/>
</dbReference>
<reference evidence="2 3" key="1">
    <citation type="submission" date="2015-07" db="EMBL/GenBank/DDBJ databases">
        <title>Genome analysis of myxobacterium Chondromyces crocatus Cm c5 reveals a high potential for natural compound synthesis and the genetic basis for the loss of fruiting body formation.</title>
        <authorList>
            <person name="Zaburannyi N."/>
            <person name="Bunk B."/>
            <person name="Maier J."/>
            <person name="Overmann J."/>
            <person name="Mueller R."/>
        </authorList>
    </citation>
    <scope>NUCLEOTIDE SEQUENCE [LARGE SCALE GENOMIC DNA]</scope>
    <source>
        <strain evidence="2 3">Cm c5</strain>
    </source>
</reference>
<organism evidence="2 3">
    <name type="scientific">Chondromyces crocatus</name>
    <dbReference type="NCBI Taxonomy" id="52"/>
    <lineage>
        <taxon>Bacteria</taxon>
        <taxon>Pseudomonadati</taxon>
        <taxon>Myxococcota</taxon>
        <taxon>Polyangia</taxon>
        <taxon>Polyangiales</taxon>
        <taxon>Polyangiaceae</taxon>
        <taxon>Chondromyces</taxon>
    </lineage>
</organism>
<evidence type="ECO:0000313" key="3">
    <source>
        <dbReference type="Proteomes" id="UP000067626"/>
    </source>
</evidence>
<feature type="region of interest" description="Disordered" evidence="1">
    <location>
        <begin position="264"/>
        <end position="293"/>
    </location>
</feature>
<evidence type="ECO:0000256" key="1">
    <source>
        <dbReference type="SAM" id="MobiDB-lite"/>
    </source>
</evidence>
<dbReference type="RefSeq" id="WP_050435194.1">
    <property type="nucleotide sequence ID" value="NZ_CP012159.1"/>
</dbReference>
<dbReference type="KEGG" id="ccro:CMC5_080090"/>
<feature type="region of interest" description="Disordered" evidence="1">
    <location>
        <begin position="44"/>
        <end position="68"/>
    </location>
</feature>
<evidence type="ECO:0008006" key="4">
    <source>
        <dbReference type="Google" id="ProtNLM"/>
    </source>
</evidence>